<dbReference type="InterPro" id="IPR032421">
    <property type="entry name" value="PMT_4TMC"/>
</dbReference>
<evidence type="ECO:0000256" key="6">
    <source>
        <dbReference type="ARBA" id="ARBA00022692"/>
    </source>
</evidence>
<evidence type="ECO:0000256" key="9">
    <source>
        <dbReference type="ARBA" id="ARBA00093617"/>
    </source>
</evidence>
<evidence type="ECO:0000256" key="4">
    <source>
        <dbReference type="ARBA" id="ARBA00022676"/>
    </source>
</evidence>
<dbReference type="GO" id="GO:0005886">
    <property type="term" value="C:plasma membrane"/>
    <property type="evidence" value="ECO:0007669"/>
    <property type="project" value="UniProtKB-SubCell"/>
</dbReference>
<feature type="transmembrane region" description="Helical" evidence="10">
    <location>
        <begin position="389"/>
        <end position="408"/>
    </location>
</feature>
<sequence>MKKLLKISWPFIALAILAFTLHFAFLSYPSQVVFDEVHFGKFVGAYFTGRYYFDIHPPLGKLMIAGFAKLTGVNPIFAPVPEPNGSVRGITFDKIGEAIPAKTLFILRFLPAFFGGLFVLAFSWLAWLISRNKAAALIAGFLILLDNAFLVQSKFILVDIFMLFFEILAFCFFFLYQRQKSFGVKWWSYLTLTAIFFGLTISIKWTGLATIGIIGVVLFIKIGSRRLAGYLSPLNEFRRKIITRESLVGLVIIVVIGFFVYLIPFSVHFQLLPHSGPGDAFMSWTFQQELKYGAQNYDEPLTFWQKFTELNQKMWQYNSTLSADHPFGSRWYGWPLDHKPVYYWNSDVPQSSAKIYFIGNPALWWLSAALIIFLLFQTLSKKGRRALEPIFYILILGYLANLLPFILVKRVSFLYHYLPSATFAILLFGLWLGKKWRTDKAFISILIALIALSFFITLPFSYGLPLPPAINQLELHLIQFLN</sequence>
<evidence type="ECO:0000256" key="1">
    <source>
        <dbReference type="ARBA" id="ARBA00004127"/>
    </source>
</evidence>
<feature type="domain" description="ArnT-like N-terminal" evidence="11">
    <location>
        <begin position="13"/>
        <end position="272"/>
    </location>
</feature>
<name>A0A2M7D720_9BACT</name>
<evidence type="ECO:0000256" key="8">
    <source>
        <dbReference type="ARBA" id="ARBA00023136"/>
    </source>
</evidence>
<keyword evidence="5 10" id="KW-0808">Transferase</keyword>
<keyword evidence="10" id="KW-1003">Cell membrane</keyword>
<evidence type="ECO:0000313" key="13">
    <source>
        <dbReference type="EMBL" id="PIV38817.1"/>
    </source>
</evidence>
<dbReference type="GO" id="GO:0012505">
    <property type="term" value="C:endomembrane system"/>
    <property type="evidence" value="ECO:0007669"/>
    <property type="project" value="UniProtKB-SubCell"/>
</dbReference>
<comment type="subcellular location">
    <subcellularLocation>
        <location evidence="10">Cell membrane</location>
    </subcellularLocation>
    <subcellularLocation>
        <location evidence="1">Endomembrane system</location>
        <topology evidence="1">Multi-pass membrane protein</topology>
    </subcellularLocation>
</comment>
<keyword evidence="6 10" id="KW-0812">Transmembrane</keyword>
<dbReference type="EMBL" id="PEUE01000001">
    <property type="protein sequence ID" value="PIV38817.1"/>
    <property type="molecule type" value="Genomic_DNA"/>
</dbReference>
<feature type="transmembrane region" description="Helical" evidence="10">
    <location>
        <begin position="355"/>
        <end position="377"/>
    </location>
</feature>
<comment type="caution">
    <text evidence="13">The sequence shown here is derived from an EMBL/GenBank/DDBJ whole genome shotgun (WGS) entry which is preliminary data.</text>
</comment>
<feature type="transmembrane region" description="Helical" evidence="10">
    <location>
        <begin position="156"/>
        <end position="175"/>
    </location>
</feature>
<feature type="transmembrane region" description="Helical" evidence="10">
    <location>
        <begin position="247"/>
        <end position="267"/>
    </location>
</feature>
<feature type="transmembrane region" description="Helical" evidence="10">
    <location>
        <begin position="209"/>
        <end position="227"/>
    </location>
</feature>
<evidence type="ECO:0000259" key="11">
    <source>
        <dbReference type="Pfam" id="PF02366"/>
    </source>
</evidence>
<dbReference type="Pfam" id="PF16192">
    <property type="entry name" value="PMT_4TMC"/>
    <property type="match status" value="1"/>
</dbReference>
<dbReference type="InterPro" id="IPR027005">
    <property type="entry name" value="PMT-like"/>
</dbReference>
<evidence type="ECO:0000256" key="3">
    <source>
        <dbReference type="ARBA" id="ARBA00007222"/>
    </source>
</evidence>
<protein>
    <recommendedName>
        <fullName evidence="9 10">Polyprenol-phosphate-mannose--protein mannosyltransferase</fullName>
        <ecNumber evidence="10">2.4.1.-</ecNumber>
    </recommendedName>
</protein>
<evidence type="ECO:0000259" key="12">
    <source>
        <dbReference type="Pfam" id="PF16192"/>
    </source>
</evidence>
<gene>
    <name evidence="13" type="ORF">COS30_00025</name>
</gene>
<feature type="transmembrane region" description="Helical" evidence="10">
    <location>
        <begin position="105"/>
        <end position="127"/>
    </location>
</feature>
<feature type="transmembrane region" description="Helical" evidence="10">
    <location>
        <begin position="187"/>
        <end position="203"/>
    </location>
</feature>
<feature type="domain" description="Protein O-mannosyl-transferase C-terminal four TM" evidence="12">
    <location>
        <begin position="303"/>
        <end position="468"/>
    </location>
</feature>
<evidence type="ECO:0000256" key="5">
    <source>
        <dbReference type="ARBA" id="ARBA00022679"/>
    </source>
</evidence>
<proteinExistence type="inferred from homology"/>
<comment type="pathway">
    <text evidence="2 10">Protein modification; protein glycosylation.</text>
</comment>
<comment type="similarity">
    <text evidence="3 10">Belongs to the glycosyltransferase 39 family.</text>
</comment>
<comment type="function">
    <text evidence="10">Protein O-mannosyltransferase that catalyzes the transfer of a single mannose residue from a polyprenol phospho-mannosyl lipidic donor to the hydroxyl group of selected serine and threonine residues in acceptor proteins.</text>
</comment>
<evidence type="ECO:0000256" key="2">
    <source>
        <dbReference type="ARBA" id="ARBA00004922"/>
    </source>
</evidence>
<evidence type="ECO:0000256" key="10">
    <source>
        <dbReference type="RuleBase" id="RU367007"/>
    </source>
</evidence>
<keyword evidence="4 10" id="KW-0328">Glycosyltransferase</keyword>
<keyword evidence="7 10" id="KW-1133">Transmembrane helix</keyword>
<dbReference type="InterPro" id="IPR003342">
    <property type="entry name" value="ArnT-like_N"/>
</dbReference>
<reference evidence="14" key="1">
    <citation type="submission" date="2017-09" db="EMBL/GenBank/DDBJ databases">
        <title>Depth-based differentiation of microbial function through sediment-hosted aquifers and enrichment of novel symbionts in the deep terrestrial subsurface.</title>
        <authorList>
            <person name="Probst A.J."/>
            <person name="Ladd B."/>
            <person name="Jarett J.K."/>
            <person name="Geller-Mcgrath D.E."/>
            <person name="Sieber C.M.K."/>
            <person name="Emerson J.B."/>
            <person name="Anantharaman K."/>
            <person name="Thomas B.C."/>
            <person name="Malmstrom R."/>
            <person name="Stieglmeier M."/>
            <person name="Klingl A."/>
            <person name="Woyke T."/>
            <person name="Ryan C.M."/>
            <person name="Banfield J.F."/>
        </authorList>
    </citation>
    <scope>NUCLEOTIDE SEQUENCE [LARGE SCALE GENOMIC DNA]</scope>
</reference>
<feature type="transmembrane region" description="Helical" evidence="10">
    <location>
        <begin position="441"/>
        <end position="462"/>
    </location>
</feature>
<dbReference type="AlphaFoldDB" id="A0A2M7D720"/>
<organism evidence="13 14">
    <name type="scientific">Candidatus Portnoybacteria bacterium CG02_land_8_20_14_3_00_45_8</name>
    <dbReference type="NCBI Taxonomy" id="1974807"/>
    <lineage>
        <taxon>Bacteria</taxon>
        <taxon>Candidatus Portnoyibacteriota</taxon>
    </lineage>
</organism>
<feature type="transmembrane region" description="Helical" evidence="10">
    <location>
        <begin position="134"/>
        <end position="150"/>
    </location>
</feature>
<dbReference type="Proteomes" id="UP000229247">
    <property type="component" value="Unassembled WGS sequence"/>
</dbReference>
<dbReference type="GO" id="GO:0004169">
    <property type="term" value="F:dolichyl-phosphate-mannose-protein mannosyltransferase activity"/>
    <property type="evidence" value="ECO:0007669"/>
    <property type="project" value="UniProtKB-UniRule"/>
</dbReference>
<dbReference type="Pfam" id="PF02366">
    <property type="entry name" value="PMT"/>
    <property type="match status" value="1"/>
</dbReference>
<dbReference type="EC" id="2.4.1.-" evidence="10"/>
<evidence type="ECO:0000256" key="7">
    <source>
        <dbReference type="ARBA" id="ARBA00022989"/>
    </source>
</evidence>
<keyword evidence="8 10" id="KW-0472">Membrane</keyword>
<dbReference type="PANTHER" id="PTHR10050">
    <property type="entry name" value="DOLICHYL-PHOSPHATE-MANNOSE--PROTEIN MANNOSYLTRANSFERASE"/>
    <property type="match status" value="1"/>
</dbReference>
<dbReference type="UniPathway" id="UPA00378"/>
<accession>A0A2M7D720</accession>
<evidence type="ECO:0000313" key="14">
    <source>
        <dbReference type="Proteomes" id="UP000229247"/>
    </source>
</evidence>
<feature type="transmembrane region" description="Helical" evidence="10">
    <location>
        <begin position="414"/>
        <end position="432"/>
    </location>
</feature>